<comment type="similarity">
    <text evidence="5">Belongs to the complex I subunit 2 family.</text>
</comment>
<comment type="subcellular location">
    <subcellularLocation>
        <location evidence="5">Cell membrane</location>
        <topology evidence="5">Multi-pass membrane protein</topology>
    </subcellularLocation>
    <subcellularLocation>
        <location evidence="1">Endomembrane system</location>
        <topology evidence="1">Multi-pass membrane protein</topology>
    </subcellularLocation>
    <subcellularLocation>
        <location evidence="6">Membrane</location>
        <topology evidence="6">Multi-pass membrane protein</topology>
    </subcellularLocation>
</comment>
<dbReference type="EC" id="7.1.1.-" evidence="5"/>
<dbReference type="GO" id="GO:0048038">
    <property type="term" value="F:quinone binding"/>
    <property type="evidence" value="ECO:0007669"/>
    <property type="project" value="UniProtKB-KW"/>
</dbReference>
<reference evidence="8" key="1">
    <citation type="journal article" date="2020" name="Int. J. Syst. Evol. Microbiol.">
        <title>Aquipluma nitroreducens gen. nov. sp. nov., a novel facultatively anaerobic bacterium isolated from a freshwater lake.</title>
        <authorList>
            <person name="Watanabe M."/>
            <person name="Kojima H."/>
            <person name="Fukui M."/>
        </authorList>
    </citation>
    <scope>NUCLEOTIDE SEQUENCE</scope>
    <source>
        <strain evidence="8">MeG22</strain>
    </source>
</reference>
<dbReference type="Proteomes" id="UP001193389">
    <property type="component" value="Chromosome"/>
</dbReference>
<dbReference type="AlphaFoldDB" id="A0A5K7SGW6"/>
<comment type="catalytic activity">
    <reaction evidence="5">
        <text>a quinone + NADH + 5 H(+)(in) = a quinol + NAD(+) + 4 H(+)(out)</text>
        <dbReference type="Rhea" id="RHEA:57888"/>
        <dbReference type="ChEBI" id="CHEBI:15378"/>
        <dbReference type="ChEBI" id="CHEBI:24646"/>
        <dbReference type="ChEBI" id="CHEBI:57540"/>
        <dbReference type="ChEBI" id="CHEBI:57945"/>
        <dbReference type="ChEBI" id="CHEBI:132124"/>
    </reaction>
</comment>
<comment type="subunit">
    <text evidence="5">NDH-1 is composed of 14 different subunits. Subunits NuoA, H, J, K, L, M, N constitute the membrane sector of the complex.</text>
</comment>
<feature type="domain" description="NADH:quinone oxidoreductase/Mrp antiporter transmembrane" evidence="7">
    <location>
        <begin position="123"/>
        <end position="412"/>
    </location>
</feature>
<keyword evidence="5" id="KW-0874">Quinone</keyword>
<feature type="transmembrane region" description="Helical" evidence="5">
    <location>
        <begin position="74"/>
        <end position="94"/>
    </location>
</feature>
<dbReference type="EMBL" id="AP018694">
    <property type="protein sequence ID" value="BBE20862.1"/>
    <property type="molecule type" value="Genomic_DNA"/>
</dbReference>
<feature type="transmembrane region" description="Helical" evidence="5">
    <location>
        <begin position="320"/>
        <end position="343"/>
    </location>
</feature>
<evidence type="ECO:0000256" key="2">
    <source>
        <dbReference type="ARBA" id="ARBA00022692"/>
    </source>
</evidence>
<feature type="transmembrane region" description="Helical" evidence="5">
    <location>
        <begin position="445"/>
        <end position="466"/>
    </location>
</feature>
<evidence type="ECO:0000313" key="9">
    <source>
        <dbReference type="Proteomes" id="UP001193389"/>
    </source>
</evidence>
<feature type="transmembrane region" description="Helical" evidence="5">
    <location>
        <begin position="199"/>
        <end position="223"/>
    </location>
</feature>
<evidence type="ECO:0000256" key="6">
    <source>
        <dbReference type="RuleBase" id="RU000320"/>
    </source>
</evidence>
<protein>
    <recommendedName>
        <fullName evidence="5">NADH-quinone oxidoreductase subunit N</fullName>
        <ecNumber evidence="5">7.1.1.-</ecNumber>
    </recommendedName>
    <alternativeName>
        <fullName evidence="5">NADH dehydrogenase I subunit N</fullName>
    </alternativeName>
    <alternativeName>
        <fullName evidence="5">NDH-1 subunit N</fullName>
    </alternativeName>
</protein>
<keyword evidence="2 5" id="KW-0812">Transmembrane</keyword>
<keyword evidence="5" id="KW-0813">Transport</keyword>
<feature type="transmembrane region" description="Helical" evidence="5">
    <location>
        <begin position="106"/>
        <end position="121"/>
    </location>
</feature>
<dbReference type="GO" id="GO:0050136">
    <property type="term" value="F:NADH dehydrogenase (quinone) (non-electrogenic) activity"/>
    <property type="evidence" value="ECO:0007669"/>
    <property type="project" value="UniProtKB-UniRule"/>
</dbReference>
<sequence>MDLGQFILMRHELLLTIAALAILVAEIFTSEKNKSKLINFALVLFALVTFIGFIPGETGNLFGGSFQSSQLTVFMKNVLNLAVLIVFLQAEGWLRKPENADKISEYFILTLSTLIGMNFMISAGDFLIFYIGLETATIPIAGLAAFDKYKSQSAEAGIKLILSSALSSGILLFGLSMIYGATGSIYFADIANKVAPNALIALGFVFFVSGMGFKISLVPFHFWTADVYEGAPINVTSYLSVVSKGAAAFIFTIVLFTVFKNIVELWKPMIYTLAIATMTIGNLFAMRQNNIKRFLAFSSIAQAGFILLGILGAGELGMTAIVYFVLVYVFTNLGAFGVVAAIHNASGVETISGYNGLYQTNPKLSWLMTISLFSLAGIPPIAGFFGKFFLFTAAAGSGYYILVLIAVLNATISLYYYLLVIKAIFIEKNEQPIPEFRSSNSMRIALVMCITGVLVTGFASGIFEYIRSISKLFLN</sequence>
<keyword evidence="5" id="KW-0520">NAD</keyword>
<proteinExistence type="inferred from homology"/>
<evidence type="ECO:0000313" key="8">
    <source>
        <dbReference type="EMBL" id="BBE20862.1"/>
    </source>
</evidence>
<feature type="transmembrane region" description="Helical" evidence="5">
    <location>
        <begin position="265"/>
        <end position="285"/>
    </location>
</feature>
<dbReference type="PANTHER" id="PTHR22773">
    <property type="entry name" value="NADH DEHYDROGENASE"/>
    <property type="match status" value="1"/>
</dbReference>
<dbReference type="GO" id="GO:0042773">
    <property type="term" value="P:ATP synthesis coupled electron transport"/>
    <property type="evidence" value="ECO:0007669"/>
    <property type="project" value="InterPro"/>
</dbReference>
<dbReference type="Pfam" id="PF00361">
    <property type="entry name" value="Proton_antipo_M"/>
    <property type="match status" value="1"/>
</dbReference>
<feature type="transmembrane region" description="Helical" evidence="5">
    <location>
        <begin position="398"/>
        <end position="425"/>
    </location>
</feature>
<comment type="function">
    <text evidence="5">NDH-1 shuttles electrons from NADH, via FMN and iron-sulfur (Fe-S) centers, to quinones in the respiratory chain. The immediate electron acceptor for the enzyme in this species is believed to be a menaquinone. Couples the redox reaction to proton translocation (for every two electrons transferred, four hydrogen ions are translocated across the cytoplasmic membrane), and thus conserves the redox energy in a proton gradient.</text>
</comment>
<feature type="transmembrane region" description="Helical" evidence="5">
    <location>
        <begin position="127"/>
        <end position="146"/>
    </location>
</feature>
<feature type="transmembrane region" description="Helical" evidence="5">
    <location>
        <begin position="235"/>
        <end position="259"/>
    </location>
</feature>
<keyword evidence="5" id="KW-1003">Cell membrane</keyword>
<evidence type="ECO:0000256" key="3">
    <source>
        <dbReference type="ARBA" id="ARBA00022989"/>
    </source>
</evidence>
<evidence type="ECO:0000256" key="4">
    <source>
        <dbReference type="ARBA" id="ARBA00023136"/>
    </source>
</evidence>
<dbReference type="GO" id="GO:0012505">
    <property type="term" value="C:endomembrane system"/>
    <property type="evidence" value="ECO:0007669"/>
    <property type="project" value="UniProtKB-SubCell"/>
</dbReference>
<dbReference type="GO" id="GO:0008137">
    <property type="term" value="F:NADH dehydrogenase (ubiquinone) activity"/>
    <property type="evidence" value="ECO:0007669"/>
    <property type="project" value="InterPro"/>
</dbReference>
<evidence type="ECO:0000256" key="5">
    <source>
        <dbReference type="HAMAP-Rule" id="MF_00445"/>
    </source>
</evidence>
<dbReference type="InterPro" id="IPR010096">
    <property type="entry name" value="NADH-Q_OxRdtase_suN/2"/>
</dbReference>
<feature type="transmembrane region" description="Helical" evidence="5">
    <location>
        <begin position="37"/>
        <end position="54"/>
    </location>
</feature>
<dbReference type="GO" id="GO:0005886">
    <property type="term" value="C:plasma membrane"/>
    <property type="evidence" value="ECO:0007669"/>
    <property type="project" value="UniProtKB-SubCell"/>
</dbReference>
<dbReference type="NCBIfam" id="TIGR01770">
    <property type="entry name" value="NDH_I_N"/>
    <property type="match status" value="1"/>
</dbReference>
<feature type="transmembrane region" description="Helical" evidence="5">
    <location>
        <begin position="158"/>
        <end position="179"/>
    </location>
</feature>
<evidence type="ECO:0000259" key="7">
    <source>
        <dbReference type="Pfam" id="PF00361"/>
    </source>
</evidence>
<evidence type="ECO:0000256" key="1">
    <source>
        <dbReference type="ARBA" id="ARBA00004127"/>
    </source>
</evidence>
<keyword evidence="5" id="KW-1278">Translocase</keyword>
<dbReference type="HAMAP" id="MF_00445">
    <property type="entry name" value="NDH1_NuoN_1"/>
    <property type="match status" value="1"/>
</dbReference>
<keyword evidence="4 5" id="KW-0472">Membrane</keyword>
<name>A0A5K7SGW6_9BACT</name>
<feature type="transmembrane region" description="Helical" evidence="5">
    <location>
        <begin position="364"/>
        <end position="386"/>
    </location>
</feature>
<organism evidence="8 9">
    <name type="scientific">Aquipluma nitroreducens</name>
    <dbReference type="NCBI Taxonomy" id="2010828"/>
    <lineage>
        <taxon>Bacteria</taxon>
        <taxon>Pseudomonadati</taxon>
        <taxon>Bacteroidota</taxon>
        <taxon>Bacteroidia</taxon>
        <taxon>Marinilabiliales</taxon>
        <taxon>Prolixibacteraceae</taxon>
        <taxon>Aquipluma</taxon>
    </lineage>
</organism>
<keyword evidence="9" id="KW-1185">Reference proteome</keyword>
<feature type="transmembrane region" description="Helical" evidence="5">
    <location>
        <begin position="294"/>
        <end position="314"/>
    </location>
</feature>
<dbReference type="RefSeq" id="WP_318348954.1">
    <property type="nucleotide sequence ID" value="NZ_AP018694.1"/>
</dbReference>
<accession>A0A5K7SGW6</accession>
<gene>
    <name evidence="5" type="primary">nuoN</name>
    <name evidence="8" type="ORF">AQPE_5057</name>
</gene>
<dbReference type="KEGG" id="anf:AQPE_5057"/>
<feature type="transmembrane region" description="Helical" evidence="5">
    <location>
        <begin position="6"/>
        <end position="25"/>
    </location>
</feature>
<dbReference type="InterPro" id="IPR001750">
    <property type="entry name" value="ND/Mrp_TM"/>
</dbReference>
<keyword evidence="3 5" id="KW-1133">Transmembrane helix</keyword>